<protein>
    <submittedName>
        <fullName evidence="3 5">Uncharacterized protein</fullName>
    </submittedName>
</protein>
<accession>A0A0N4VMT0</accession>
<dbReference type="STRING" id="51028.A0A0N4VMT0"/>
<evidence type="ECO:0000313" key="4">
    <source>
        <dbReference type="Proteomes" id="UP000274131"/>
    </source>
</evidence>
<sequence>MFVAVADDDDDELQTDEEGNPICIVCNEKLTNEKEWAEHVEFERSNLKQNVSGLKEQKSAFDRNVNSSLLADQNRRKRESELNRIRLNQQKRLELKNTIISDAQTTTGRPSNSTSPFSSPSAGSLIKKEDAPLIGNTNYCKFCERHYEYLIISNSFEEPRCQDCFAKLRAQTSALPLTITSASLDTTDSLCDENAETSSPQSPLSLVVDAKRSRFN</sequence>
<feature type="coiled-coil region" evidence="1">
    <location>
        <begin position="37"/>
        <end position="90"/>
    </location>
</feature>
<evidence type="ECO:0000256" key="2">
    <source>
        <dbReference type="SAM" id="MobiDB-lite"/>
    </source>
</evidence>
<keyword evidence="1" id="KW-0175">Coiled coil</keyword>
<gene>
    <name evidence="3" type="ORF">EVEC_LOCUS11475</name>
</gene>
<evidence type="ECO:0000313" key="3">
    <source>
        <dbReference type="EMBL" id="VDD96724.1"/>
    </source>
</evidence>
<dbReference type="EMBL" id="UXUI01012140">
    <property type="protein sequence ID" value="VDD96724.1"/>
    <property type="molecule type" value="Genomic_DNA"/>
</dbReference>
<feature type="region of interest" description="Disordered" evidence="2">
    <location>
        <begin position="101"/>
        <end position="124"/>
    </location>
</feature>
<dbReference type="AlphaFoldDB" id="A0A0N4VMT0"/>
<keyword evidence="4" id="KW-1185">Reference proteome</keyword>
<name>A0A0N4VMT0_ENTVE</name>
<dbReference type="Proteomes" id="UP000274131">
    <property type="component" value="Unassembled WGS sequence"/>
</dbReference>
<feature type="compositionally biased region" description="Low complexity" evidence="2">
    <location>
        <begin position="110"/>
        <end position="124"/>
    </location>
</feature>
<evidence type="ECO:0000313" key="5">
    <source>
        <dbReference type="WBParaSite" id="EVEC_0001225701-mRNA-1"/>
    </source>
</evidence>
<reference evidence="3 4" key="2">
    <citation type="submission" date="2018-10" db="EMBL/GenBank/DDBJ databases">
        <authorList>
            <consortium name="Pathogen Informatics"/>
        </authorList>
    </citation>
    <scope>NUCLEOTIDE SEQUENCE [LARGE SCALE GENOMIC DNA]</scope>
</reference>
<proteinExistence type="predicted"/>
<dbReference type="OrthoDB" id="5810293at2759"/>
<evidence type="ECO:0000256" key="1">
    <source>
        <dbReference type="SAM" id="Coils"/>
    </source>
</evidence>
<dbReference type="WBParaSite" id="EVEC_0001225701-mRNA-1">
    <property type="protein sequence ID" value="EVEC_0001225701-mRNA-1"/>
    <property type="gene ID" value="EVEC_0001225701"/>
</dbReference>
<reference evidence="5" key="1">
    <citation type="submission" date="2017-02" db="UniProtKB">
        <authorList>
            <consortium name="WormBaseParasite"/>
        </authorList>
    </citation>
    <scope>IDENTIFICATION</scope>
</reference>
<organism evidence="5">
    <name type="scientific">Enterobius vermicularis</name>
    <name type="common">Human pinworm</name>
    <dbReference type="NCBI Taxonomy" id="51028"/>
    <lineage>
        <taxon>Eukaryota</taxon>
        <taxon>Metazoa</taxon>
        <taxon>Ecdysozoa</taxon>
        <taxon>Nematoda</taxon>
        <taxon>Chromadorea</taxon>
        <taxon>Rhabditida</taxon>
        <taxon>Spirurina</taxon>
        <taxon>Oxyuridomorpha</taxon>
        <taxon>Oxyuroidea</taxon>
        <taxon>Oxyuridae</taxon>
        <taxon>Enterobius</taxon>
    </lineage>
</organism>